<evidence type="ECO:0008006" key="4">
    <source>
        <dbReference type="Google" id="ProtNLM"/>
    </source>
</evidence>
<evidence type="ECO:0000256" key="1">
    <source>
        <dbReference type="SAM" id="SignalP"/>
    </source>
</evidence>
<keyword evidence="1" id="KW-0732">Signal</keyword>
<feature type="chain" id="PRO_5040500719" description="Neuropeptide" evidence="1">
    <location>
        <begin position="30"/>
        <end position="128"/>
    </location>
</feature>
<protein>
    <recommendedName>
        <fullName evidence="4">Neuropeptide</fullName>
    </recommendedName>
</protein>
<organism evidence="2 3">
    <name type="scientific">Nezara viridula</name>
    <name type="common">Southern green stink bug</name>
    <name type="synonym">Cimex viridulus</name>
    <dbReference type="NCBI Taxonomy" id="85310"/>
    <lineage>
        <taxon>Eukaryota</taxon>
        <taxon>Metazoa</taxon>
        <taxon>Ecdysozoa</taxon>
        <taxon>Arthropoda</taxon>
        <taxon>Hexapoda</taxon>
        <taxon>Insecta</taxon>
        <taxon>Pterygota</taxon>
        <taxon>Neoptera</taxon>
        <taxon>Paraneoptera</taxon>
        <taxon>Hemiptera</taxon>
        <taxon>Heteroptera</taxon>
        <taxon>Panheteroptera</taxon>
        <taxon>Pentatomomorpha</taxon>
        <taxon>Pentatomoidea</taxon>
        <taxon>Pentatomidae</taxon>
        <taxon>Pentatominae</taxon>
        <taxon>Nezara</taxon>
    </lineage>
</organism>
<dbReference type="EMBL" id="OV725080">
    <property type="protein sequence ID" value="CAH1397654.1"/>
    <property type="molecule type" value="Genomic_DNA"/>
</dbReference>
<evidence type="ECO:0000313" key="2">
    <source>
        <dbReference type="EMBL" id="CAH1397654.1"/>
    </source>
</evidence>
<sequence>MYSFGNHDLLINMKVFLVLCFVAMCLVAAQQQDQPYVKRAAIPPGYELVLEKAEPAYNEDSQLDSPIILVLRPKQKDTDHPDVRPKRDLPPKFEEIDEGRLDERTGYIISKLALKNLFWVPDDKATTH</sequence>
<dbReference type="AlphaFoldDB" id="A0A9P0H989"/>
<keyword evidence="3" id="KW-1185">Reference proteome</keyword>
<evidence type="ECO:0000313" key="3">
    <source>
        <dbReference type="Proteomes" id="UP001152798"/>
    </source>
</evidence>
<name>A0A9P0H989_NEZVI</name>
<proteinExistence type="predicted"/>
<gene>
    <name evidence="2" type="ORF">NEZAVI_LOCUS7441</name>
</gene>
<dbReference type="Proteomes" id="UP001152798">
    <property type="component" value="Chromosome 4"/>
</dbReference>
<reference evidence="2" key="1">
    <citation type="submission" date="2022-01" db="EMBL/GenBank/DDBJ databases">
        <authorList>
            <person name="King R."/>
        </authorList>
    </citation>
    <scope>NUCLEOTIDE SEQUENCE</scope>
</reference>
<feature type="signal peptide" evidence="1">
    <location>
        <begin position="1"/>
        <end position="29"/>
    </location>
</feature>
<accession>A0A9P0H989</accession>